<dbReference type="EMBL" id="JAVRIB010000013">
    <property type="protein sequence ID" value="MDT0635748.1"/>
    <property type="molecule type" value="Genomic_DNA"/>
</dbReference>
<gene>
    <name evidence="9" type="ORF">RM532_12390</name>
</gene>
<accession>A0ABU3C2I0</accession>
<dbReference type="SUPFAM" id="SSF82714">
    <property type="entry name" value="Multidrug efflux transporter AcrB TolC docking domain, DN and DC subdomains"/>
    <property type="match status" value="2"/>
</dbReference>
<dbReference type="PRINTS" id="PR00702">
    <property type="entry name" value="ACRIFLAVINRP"/>
</dbReference>
<comment type="caution">
    <text evidence="9">The sequence shown here is derived from an EMBL/GenBank/DDBJ whole genome shotgun (WGS) entry which is preliminary data.</text>
</comment>
<proteinExistence type="inferred from homology"/>
<reference evidence="9 10" key="1">
    <citation type="submission" date="2023-09" db="EMBL/GenBank/DDBJ databases">
        <authorList>
            <person name="Rey-Velasco X."/>
        </authorList>
    </citation>
    <scope>NUCLEOTIDE SEQUENCE [LARGE SCALE GENOMIC DNA]</scope>
    <source>
        <strain evidence="9 10">W335</strain>
    </source>
</reference>
<dbReference type="InterPro" id="IPR001036">
    <property type="entry name" value="Acrflvin-R"/>
</dbReference>
<feature type="transmembrane region" description="Helical" evidence="8">
    <location>
        <begin position="965"/>
        <end position="986"/>
    </location>
</feature>
<feature type="transmembrane region" description="Helical" evidence="8">
    <location>
        <begin position="532"/>
        <end position="554"/>
    </location>
</feature>
<dbReference type="RefSeq" id="WP_311653649.1">
    <property type="nucleotide sequence ID" value="NZ_JAVRIB010000013.1"/>
</dbReference>
<dbReference type="NCBIfam" id="TIGR00914">
    <property type="entry name" value="2A0601"/>
    <property type="match status" value="1"/>
</dbReference>
<organism evidence="9 10">
    <name type="scientific">Spectribacter hydrogenoxidans</name>
    <dbReference type="NCBI Taxonomy" id="3075608"/>
    <lineage>
        <taxon>Bacteria</taxon>
        <taxon>Pseudomonadati</taxon>
        <taxon>Pseudomonadota</taxon>
        <taxon>Gammaproteobacteria</taxon>
        <taxon>Salinisphaerales</taxon>
        <taxon>Salinisphaeraceae</taxon>
        <taxon>Spectribacter</taxon>
    </lineage>
</organism>
<keyword evidence="10" id="KW-1185">Reference proteome</keyword>
<dbReference type="SUPFAM" id="SSF82866">
    <property type="entry name" value="Multidrug efflux transporter AcrB transmembrane domain"/>
    <property type="match status" value="2"/>
</dbReference>
<feature type="transmembrane region" description="Helical" evidence="8">
    <location>
        <begin position="998"/>
        <end position="1020"/>
    </location>
</feature>
<evidence type="ECO:0000256" key="5">
    <source>
        <dbReference type="ARBA" id="ARBA00022692"/>
    </source>
</evidence>
<dbReference type="Gene3D" id="3.30.70.1430">
    <property type="entry name" value="Multidrug efflux transporter AcrB pore domain"/>
    <property type="match status" value="2"/>
</dbReference>
<keyword evidence="4" id="KW-1003">Cell membrane</keyword>
<sequence>MIDRIIGASLGNRVLVLAAAALLLAWGGWQAFQTPVDVFPDLTAPAVTIVAEVHGMAPQEVEKLVTFPIETAMNGAAGVRRVRSNTTVGLAVITVEFDWDTDIYKARQIVTERLQTARSRLPPDVPPPVLAPITSIMGEVMFIALRSDQHDPMALKTAADWVVRRRLLAVRGVAQVIPTGGLTKQYQVQLRPERLSAYGIAVQKVIDAVGATNQSAGGGFYAENDQEFLIHGRGRVENIEDIAQTVVARRDGVPVKVSDLGSVKIGPAPRRGTGSYNGQDAVILGIQKQPEANTLELTERLDTAIEEIQASLPEGMRIETDAFRQADFIGLAIENLSAAIRDGAILVVAIVFIFLLSGRATTITLLALPLSIIATLLVLRATGSTINTMTLGGIAIALGALVDDAIIVVENIVRRLRENQALAASERQSNHRVVFEATREIESSIVFATLIIVLVFVPLFFLTGVQGRLLQPLGLAYVLALGASLVVALTVTPVLSLSLLPGSKTVSGAHDSRLIAALKRGYRPLLEAALRFWWLVAAAALALLVVAAIALGLAGRSFLPEFNEGSLTLSVVTLPGTSLEKSDAIGQRVEKVLLDTPEVVATARRTGRAELDPHAQAVYASEIDVSLELSERGKAAMMAELRDELGAIAGANIIIGQPISHRIDHMLSGTRANIAIKIFGDDLAELDRLAKQAEGLTKQVPGAVDVSLASRAEVPFLNVTWDRQALARYGLTVGEAGEFLETAFNGNEVSQILEGQAAFDLVVRYPPRFKQDLDAIRATLITTESGARVPLHALADIRKERGANNISRENVQRQRVVAANVAGRDLVSVVGDIRTKLETELNLPTGYHIEYGGQFESAEEATRTLLVLSIVVILGIFLLLMVALASARDALLVMLNLPLALIGGVVGVYLAGGVVSIAAIIGFITLFGIATRNGVIMVDHIQRLYASGAETTPLDAIRRGAHERLAPILMTALATGLALVPLALSLGKPGSEIQAPMALVILFGLLSSTALNMLVVPALYSRFGAIVQGGPTTQNGAGNHA</sequence>
<dbReference type="Proteomes" id="UP001251857">
    <property type="component" value="Unassembled WGS sequence"/>
</dbReference>
<dbReference type="InterPro" id="IPR004763">
    <property type="entry name" value="CusA-like"/>
</dbReference>
<evidence type="ECO:0000256" key="7">
    <source>
        <dbReference type="ARBA" id="ARBA00023136"/>
    </source>
</evidence>
<evidence type="ECO:0000313" key="10">
    <source>
        <dbReference type="Proteomes" id="UP001251857"/>
    </source>
</evidence>
<evidence type="ECO:0000313" key="9">
    <source>
        <dbReference type="EMBL" id="MDT0635748.1"/>
    </source>
</evidence>
<name>A0ABU3C2I0_9GAMM</name>
<evidence type="ECO:0000256" key="2">
    <source>
        <dbReference type="ARBA" id="ARBA00010942"/>
    </source>
</evidence>
<dbReference type="Gene3D" id="3.30.2090.10">
    <property type="entry name" value="Multidrug efflux transporter AcrB TolC docking domain, DN and DC subdomains"/>
    <property type="match status" value="2"/>
</dbReference>
<dbReference type="Pfam" id="PF00873">
    <property type="entry name" value="ACR_tran"/>
    <property type="match status" value="1"/>
</dbReference>
<dbReference type="SUPFAM" id="SSF82693">
    <property type="entry name" value="Multidrug efflux transporter AcrB pore domain, PN1, PN2, PC1 and PC2 subdomains"/>
    <property type="match status" value="2"/>
</dbReference>
<comment type="similarity">
    <text evidence="2">Belongs to the resistance-nodulation-cell division (RND) (TC 2.A.6) family.</text>
</comment>
<evidence type="ECO:0000256" key="4">
    <source>
        <dbReference type="ARBA" id="ARBA00022475"/>
    </source>
</evidence>
<dbReference type="PANTHER" id="PTHR32063:SF4">
    <property type="entry name" value="SLR6043 PROTEIN"/>
    <property type="match status" value="1"/>
</dbReference>
<dbReference type="Gene3D" id="1.20.1640.10">
    <property type="entry name" value="Multidrug efflux transporter AcrB transmembrane domain"/>
    <property type="match status" value="2"/>
</dbReference>
<protein>
    <submittedName>
        <fullName evidence="9">Efflux RND transporter permease subunit</fullName>
    </submittedName>
</protein>
<evidence type="ECO:0000256" key="3">
    <source>
        <dbReference type="ARBA" id="ARBA00022448"/>
    </source>
</evidence>
<feature type="transmembrane region" description="Helical" evidence="8">
    <location>
        <begin position="346"/>
        <end position="379"/>
    </location>
</feature>
<feature type="transmembrane region" description="Helical" evidence="8">
    <location>
        <begin position="444"/>
        <end position="462"/>
    </location>
</feature>
<evidence type="ECO:0000256" key="6">
    <source>
        <dbReference type="ARBA" id="ARBA00022989"/>
    </source>
</evidence>
<feature type="transmembrane region" description="Helical" evidence="8">
    <location>
        <begin position="899"/>
        <end position="927"/>
    </location>
</feature>
<evidence type="ECO:0000256" key="1">
    <source>
        <dbReference type="ARBA" id="ARBA00004651"/>
    </source>
</evidence>
<keyword evidence="7 8" id="KW-0472">Membrane</keyword>
<dbReference type="Gene3D" id="3.30.70.1440">
    <property type="entry name" value="Multidrug efflux transporter AcrB pore domain"/>
    <property type="match status" value="1"/>
</dbReference>
<feature type="transmembrane region" description="Helical" evidence="8">
    <location>
        <begin position="474"/>
        <end position="495"/>
    </location>
</feature>
<dbReference type="PANTHER" id="PTHR32063">
    <property type="match status" value="1"/>
</dbReference>
<dbReference type="Gene3D" id="3.30.70.1320">
    <property type="entry name" value="Multidrug efflux transporter AcrB pore domain like"/>
    <property type="match status" value="1"/>
</dbReference>
<dbReference type="InterPro" id="IPR027463">
    <property type="entry name" value="AcrB_DN_DC_subdom"/>
</dbReference>
<keyword evidence="6 8" id="KW-1133">Transmembrane helix</keyword>
<feature type="transmembrane region" description="Helical" evidence="8">
    <location>
        <begin position="391"/>
        <end position="409"/>
    </location>
</feature>
<keyword evidence="5 8" id="KW-0812">Transmembrane</keyword>
<keyword evidence="3" id="KW-0813">Transport</keyword>
<evidence type="ECO:0000256" key="8">
    <source>
        <dbReference type="SAM" id="Phobius"/>
    </source>
</evidence>
<comment type="subcellular location">
    <subcellularLocation>
        <location evidence="1">Cell membrane</location>
        <topology evidence="1">Multi-pass membrane protein</topology>
    </subcellularLocation>
</comment>
<feature type="transmembrane region" description="Helical" evidence="8">
    <location>
        <begin position="865"/>
        <end position="887"/>
    </location>
</feature>